<evidence type="ECO:0000313" key="3">
    <source>
        <dbReference type="Proteomes" id="UP000631114"/>
    </source>
</evidence>
<organism evidence="2 3">
    <name type="scientific">Coptis chinensis</name>
    <dbReference type="NCBI Taxonomy" id="261450"/>
    <lineage>
        <taxon>Eukaryota</taxon>
        <taxon>Viridiplantae</taxon>
        <taxon>Streptophyta</taxon>
        <taxon>Embryophyta</taxon>
        <taxon>Tracheophyta</taxon>
        <taxon>Spermatophyta</taxon>
        <taxon>Magnoliopsida</taxon>
        <taxon>Ranunculales</taxon>
        <taxon>Ranunculaceae</taxon>
        <taxon>Coptidoideae</taxon>
        <taxon>Coptis</taxon>
    </lineage>
</organism>
<proteinExistence type="predicted"/>
<gene>
    <name evidence="2" type="ORF">IFM89_033538</name>
</gene>
<dbReference type="GO" id="GO:0009658">
    <property type="term" value="P:chloroplast organization"/>
    <property type="evidence" value="ECO:0007669"/>
    <property type="project" value="TreeGrafter"/>
</dbReference>
<dbReference type="PANTHER" id="PTHR36771">
    <property type="entry name" value="POTASSIUM TRANSPORTER"/>
    <property type="match status" value="1"/>
</dbReference>
<reference evidence="2 3" key="1">
    <citation type="submission" date="2020-10" db="EMBL/GenBank/DDBJ databases">
        <title>The Coptis chinensis genome and diversification of protoberbering-type alkaloids.</title>
        <authorList>
            <person name="Wang B."/>
            <person name="Shu S."/>
            <person name="Song C."/>
            <person name="Liu Y."/>
        </authorList>
    </citation>
    <scope>NUCLEOTIDE SEQUENCE [LARGE SCALE GENOMIC DNA]</scope>
    <source>
        <strain evidence="2">HL-2020</strain>
        <tissue evidence="2">Leaf</tissue>
    </source>
</reference>
<dbReference type="OrthoDB" id="5845at2759"/>
<dbReference type="InterPro" id="IPR008013">
    <property type="entry name" value="GATA_N"/>
</dbReference>
<dbReference type="GO" id="GO:0005634">
    <property type="term" value="C:nucleus"/>
    <property type="evidence" value="ECO:0007669"/>
    <property type="project" value="InterPro"/>
</dbReference>
<evidence type="ECO:0000259" key="1">
    <source>
        <dbReference type="Pfam" id="PF05349"/>
    </source>
</evidence>
<dbReference type="AlphaFoldDB" id="A0A835HCX1"/>
<dbReference type="Proteomes" id="UP000631114">
    <property type="component" value="Unassembled WGS sequence"/>
</dbReference>
<dbReference type="EMBL" id="JADFTS010000008">
    <property type="protein sequence ID" value="KAF9594568.1"/>
    <property type="molecule type" value="Genomic_DNA"/>
</dbReference>
<sequence length="154" mass="17325">MISKGNFLGEHKHFEMRALPLSSSQQICPPSVRVAQCISTHGSSKSYTFRGVWAKSEAEKEPEEKKEKKKQSLFSSVTEALDFSQVRSAEDAQLIEDARETTGSGGRMNKEQYGALRRKIGGTYKDFFKSYVDGKFLKEIANCQIVNGFFCFTC</sequence>
<evidence type="ECO:0000313" key="2">
    <source>
        <dbReference type="EMBL" id="KAF9594568.1"/>
    </source>
</evidence>
<dbReference type="GO" id="GO:0045893">
    <property type="term" value="P:positive regulation of DNA-templated transcription"/>
    <property type="evidence" value="ECO:0007669"/>
    <property type="project" value="InterPro"/>
</dbReference>
<feature type="domain" description="GATA-type transcription activator N-terminal" evidence="1">
    <location>
        <begin position="40"/>
        <end position="134"/>
    </location>
</feature>
<dbReference type="GO" id="GO:0008270">
    <property type="term" value="F:zinc ion binding"/>
    <property type="evidence" value="ECO:0007669"/>
    <property type="project" value="InterPro"/>
</dbReference>
<dbReference type="PANTHER" id="PTHR36771:SF2">
    <property type="entry name" value="POTASSIUM TRANSPORTER"/>
    <property type="match status" value="1"/>
</dbReference>
<dbReference type="GO" id="GO:0003677">
    <property type="term" value="F:DNA binding"/>
    <property type="evidence" value="ECO:0007669"/>
    <property type="project" value="InterPro"/>
</dbReference>
<keyword evidence="3" id="KW-1185">Reference proteome</keyword>
<name>A0A835HCX1_9MAGN</name>
<dbReference type="Pfam" id="PF05349">
    <property type="entry name" value="GATA-N"/>
    <property type="match status" value="1"/>
</dbReference>
<accession>A0A835HCX1</accession>
<protein>
    <recommendedName>
        <fullName evidence="1">GATA-type transcription activator N-terminal domain-containing protein</fullName>
    </recommendedName>
</protein>
<comment type="caution">
    <text evidence="2">The sequence shown here is derived from an EMBL/GenBank/DDBJ whole genome shotgun (WGS) entry which is preliminary data.</text>
</comment>